<organism evidence="2 3">
    <name type="scientific">Paramuricea clavata</name>
    <name type="common">Red gorgonian</name>
    <name type="synonym">Violescent sea-whip</name>
    <dbReference type="NCBI Taxonomy" id="317549"/>
    <lineage>
        <taxon>Eukaryota</taxon>
        <taxon>Metazoa</taxon>
        <taxon>Cnidaria</taxon>
        <taxon>Anthozoa</taxon>
        <taxon>Octocorallia</taxon>
        <taxon>Malacalcyonacea</taxon>
        <taxon>Plexauridae</taxon>
        <taxon>Paramuricea</taxon>
    </lineage>
</organism>
<evidence type="ECO:0000313" key="2">
    <source>
        <dbReference type="EMBL" id="CAB3997317.1"/>
    </source>
</evidence>
<evidence type="ECO:0000313" key="3">
    <source>
        <dbReference type="Proteomes" id="UP001152795"/>
    </source>
</evidence>
<dbReference type="EMBL" id="CACRXK020003071">
    <property type="protein sequence ID" value="CAB3997317.1"/>
    <property type="molecule type" value="Genomic_DNA"/>
</dbReference>
<dbReference type="OrthoDB" id="6602803at2759"/>
<gene>
    <name evidence="2" type="ORF">PACLA_8A007691</name>
</gene>
<proteinExistence type="predicted"/>
<accession>A0A6S7HVS7</accession>
<dbReference type="AlphaFoldDB" id="A0A6S7HVS7"/>
<dbReference type="Proteomes" id="UP001152795">
    <property type="component" value="Unassembled WGS sequence"/>
</dbReference>
<feature type="compositionally biased region" description="Basic and acidic residues" evidence="1">
    <location>
        <begin position="56"/>
        <end position="65"/>
    </location>
</feature>
<reference evidence="2" key="1">
    <citation type="submission" date="2020-04" db="EMBL/GenBank/DDBJ databases">
        <authorList>
            <person name="Alioto T."/>
            <person name="Alioto T."/>
            <person name="Gomez Garrido J."/>
        </authorList>
    </citation>
    <scope>NUCLEOTIDE SEQUENCE</scope>
    <source>
        <strain evidence="2">A484AB</strain>
    </source>
</reference>
<name>A0A6S7HVS7_PARCT</name>
<protein>
    <submittedName>
        <fullName evidence="2">Uncharacterized protein</fullName>
    </submittedName>
</protein>
<sequence>MGKTKCFTTEVQGIDMNIIDAIESFKATITTLEHIRNDSEGLENQIQPTKSVAEQHGIDPDDEYNRHHRQRKKPRGIDDHPETAANLCLVEHYICGTLCPNKCNKGKSGGC</sequence>
<keyword evidence="3" id="KW-1185">Reference proteome</keyword>
<comment type="caution">
    <text evidence="2">The sequence shown here is derived from an EMBL/GenBank/DDBJ whole genome shotgun (WGS) entry which is preliminary data.</text>
</comment>
<feature type="region of interest" description="Disordered" evidence="1">
    <location>
        <begin position="49"/>
        <end position="81"/>
    </location>
</feature>
<evidence type="ECO:0000256" key="1">
    <source>
        <dbReference type="SAM" id="MobiDB-lite"/>
    </source>
</evidence>